<feature type="repeat" description="ANK" evidence="3">
    <location>
        <begin position="652"/>
        <end position="684"/>
    </location>
</feature>
<dbReference type="OrthoDB" id="4927741at2759"/>
<dbReference type="InterPro" id="IPR036770">
    <property type="entry name" value="Ankyrin_rpt-contain_sf"/>
</dbReference>
<dbReference type="GeneID" id="28846282"/>
<comment type="caution">
    <text evidence="4">The sequence shown here is derived from an EMBL/GenBank/DDBJ whole genome shotgun (WGS) entry which is preliminary data.</text>
</comment>
<feature type="repeat" description="ANK" evidence="3">
    <location>
        <begin position="225"/>
        <end position="249"/>
    </location>
</feature>
<organism evidence="4 5">
    <name type="scientific">Pochonia chlamydosporia 170</name>
    <dbReference type="NCBI Taxonomy" id="1380566"/>
    <lineage>
        <taxon>Eukaryota</taxon>
        <taxon>Fungi</taxon>
        <taxon>Dikarya</taxon>
        <taxon>Ascomycota</taxon>
        <taxon>Pezizomycotina</taxon>
        <taxon>Sordariomycetes</taxon>
        <taxon>Hypocreomycetidae</taxon>
        <taxon>Hypocreales</taxon>
        <taxon>Clavicipitaceae</taxon>
        <taxon>Pochonia</taxon>
    </lineage>
</organism>
<evidence type="ECO:0000256" key="2">
    <source>
        <dbReference type="ARBA" id="ARBA00023043"/>
    </source>
</evidence>
<sequence>MARASFLELPDELILLLADCLVAETDLNPLVRTNKRLNTILDPVLYTRHVRLSAKRARHSNTHKGCWALLWAAAHGRLPTAKKAIQAGAHIDGRMMAPEDSDFDSEHSEDDESGWVEEIGAWPYYQTPLLLASTAGHTTIVRFLLEEGADVEVEEGIGCTSLTRAAEMGHAEVVRVLLDVGRANVNAQNHYQHTPLTEAAGHGHAAVVKMLLDTGDVDADVLTRNDETALTMAIRRGHSAVVKVLLESGMVEPDLKDHNGMTPLHVAVQCRQEDIVRMLLETGRVNANSKNIFSNTAVSYLFTGGPFSGIEDSRAEGIANTLLRWEGIEVESDFCSVDSFFHWASTHGFIDVMKLLLEMNPGNVNTEWNDGWGGLSPLRCAAEGGHVEAVEFLLRVCNVDPNTMADVDGRSPLSAAVANSHSAVVRILLDGKDVNVNAVEKNGMTPLNWAVKVGHRDMTQWLLQRGASPIGANAATDISLLLQACDDDSSEIAEMLLEKGADPYAVNPAGYTALHFACRNGNITLANRLLAAAANSKKAAYNGSTPLLEACNAGNDVLFNTLRDKGADPLTTLKTGWTTLHGACKSGNARLVEMLLSYNLESLITAKTYKESSMPVYEKGSTPLYEACRSGNPEIVCMLLAKGANPLIRVASGRTCLHAACNTGNIATMELLLSKGAYPVSQTEWAWRPIHEAASRGHLEAVRMLHESHGVHVDFEDDNQRTPIFYAAARGHDDVVKYLLENGAQHDCRDYTGCPLLFVAARNGHVNIVRRLLVLNPAAAGYEGARGETFEDSIRLLDNDELKELVKYPRRFVRQVKGAGGLERLLQETTGRENESVSTSLEKQRCYCDICTCVLVPGTAASRCTSCDMGDFLICHECMRGRTPCKGPPLDDSHTWVPYQCRCDL</sequence>
<evidence type="ECO:0000313" key="4">
    <source>
        <dbReference type="EMBL" id="OAQ70165.1"/>
    </source>
</evidence>
<keyword evidence="1" id="KW-0677">Repeat</keyword>
<dbReference type="PANTHER" id="PTHR24123">
    <property type="entry name" value="ANKYRIN REPEAT-CONTAINING"/>
    <property type="match status" value="1"/>
</dbReference>
<feature type="repeat" description="ANK" evidence="3">
    <location>
        <begin position="719"/>
        <end position="751"/>
    </location>
</feature>
<dbReference type="KEGG" id="pchm:VFPPC_02678"/>
<dbReference type="PANTHER" id="PTHR24123:SF33">
    <property type="entry name" value="PROTEIN HOS4"/>
    <property type="match status" value="1"/>
</dbReference>
<dbReference type="STRING" id="1380566.A0A179FWX6"/>
<dbReference type="InterPro" id="IPR002110">
    <property type="entry name" value="Ankyrin_rpt"/>
</dbReference>
<dbReference type="PROSITE" id="PS50088">
    <property type="entry name" value="ANK_REPEAT"/>
    <property type="match status" value="9"/>
</dbReference>
<feature type="repeat" description="ANK" evidence="3">
    <location>
        <begin position="619"/>
        <end position="645"/>
    </location>
</feature>
<dbReference type="Pfam" id="PF12796">
    <property type="entry name" value="Ank_2"/>
    <property type="match status" value="5"/>
</dbReference>
<keyword evidence="2 3" id="KW-0040">ANK repeat</keyword>
<dbReference type="Proteomes" id="UP000078397">
    <property type="component" value="Unassembled WGS sequence"/>
</dbReference>
<dbReference type="SUPFAM" id="SSF48403">
    <property type="entry name" value="Ankyrin repeat"/>
    <property type="match status" value="3"/>
</dbReference>
<evidence type="ECO:0000256" key="3">
    <source>
        <dbReference type="PROSITE-ProRule" id="PRU00023"/>
    </source>
</evidence>
<reference evidence="4 5" key="1">
    <citation type="journal article" date="2016" name="PLoS Pathog.">
        <title>Biosynthesis of antibiotic leucinostatins in bio-control fungus Purpureocillium lilacinum and their inhibition on phytophthora revealed by genome mining.</title>
        <authorList>
            <person name="Wang G."/>
            <person name="Liu Z."/>
            <person name="Lin R."/>
            <person name="Li E."/>
            <person name="Mao Z."/>
            <person name="Ling J."/>
            <person name="Yang Y."/>
            <person name="Yin W.B."/>
            <person name="Xie B."/>
        </authorList>
    </citation>
    <scope>NUCLEOTIDE SEQUENCE [LARGE SCALE GENOMIC DNA]</scope>
    <source>
        <strain evidence="4">170</strain>
    </source>
</reference>
<proteinExistence type="predicted"/>
<protein>
    <submittedName>
        <fullName evidence="4">Ankyrin repeats (3 copies) domain-containing protein</fullName>
    </submittedName>
</protein>
<accession>A0A179FWX6</accession>
<dbReference type="RefSeq" id="XP_018146702.1">
    <property type="nucleotide sequence ID" value="XM_018282288.1"/>
</dbReference>
<evidence type="ECO:0000256" key="1">
    <source>
        <dbReference type="ARBA" id="ARBA00022737"/>
    </source>
</evidence>
<gene>
    <name evidence="4" type="ORF">VFPPC_02678</name>
</gene>
<dbReference type="AlphaFoldDB" id="A0A179FWX6"/>
<evidence type="ECO:0000313" key="5">
    <source>
        <dbReference type="Proteomes" id="UP000078397"/>
    </source>
</evidence>
<dbReference type="Gene3D" id="1.25.40.20">
    <property type="entry name" value="Ankyrin repeat-containing domain"/>
    <property type="match status" value="5"/>
</dbReference>
<keyword evidence="5" id="KW-1185">Reference proteome</keyword>
<feature type="repeat" description="ANK" evidence="3">
    <location>
        <begin position="575"/>
        <end position="607"/>
    </location>
</feature>
<feature type="repeat" description="ANK" evidence="3">
    <location>
        <begin position="442"/>
        <end position="474"/>
    </location>
</feature>
<name>A0A179FWX6_METCM</name>
<dbReference type="PROSITE" id="PS50297">
    <property type="entry name" value="ANK_REP_REGION"/>
    <property type="match status" value="9"/>
</dbReference>
<dbReference type="Pfam" id="PF00023">
    <property type="entry name" value="Ank"/>
    <property type="match status" value="2"/>
</dbReference>
<dbReference type="EMBL" id="LSBJ02000002">
    <property type="protein sequence ID" value="OAQ70165.1"/>
    <property type="molecule type" value="Genomic_DNA"/>
</dbReference>
<dbReference type="SMART" id="SM00248">
    <property type="entry name" value="ANK"/>
    <property type="match status" value="19"/>
</dbReference>
<feature type="repeat" description="ANK" evidence="3">
    <location>
        <begin position="124"/>
        <end position="156"/>
    </location>
</feature>
<feature type="repeat" description="ANK" evidence="3">
    <location>
        <begin position="259"/>
        <end position="283"/>
    </location>
</feature>
<feature type="repeat" description="ANK" evidence="3">
    <location>
        <begin position="509"/>
        <end position="535"/>
    </location>
</feature>
<dbReference type="InterPro" id="IPR051165">
    <property type="entry name" value="Multifunctional_ANK_Repeat"/>
</dbReference>